<dbReference type="AlphaFoldDB" id="A0A1F4W022"/>
<evidence type="ECO:0000256" key="8">
    <source>
        <dbReference type="ARBA" id="ARBA00047942"/>
    </source>
</evidence>
<dbReference type="GO" id="GO:0009007">
    <property type="term" value="F:site-specific DNA-methyltransferase (adenine-specific) activity"/>
    <property type="evidence" value="ECO:0007669"/>
    <property type="project" value="UniProtKB-EC"/>
</dbReference>
<reference evidence="11 12" key="1">
    <citation type="journal article" date="2016" name="Nat. Commun.">
        <title>Thousands of microbial genomes shed light on interconnected biogeochemical processes in an aquifer system.</title>
        <authorList>
            <person name="Anantharaman K."/>
            <person name="Brown C.T."/>
            <person name="Hug L.A."/>
            <person name="Sharon I."/>
            <person name="Castelle C.J."/>
            <person name="Probst A.J."/>
            <person name="Thomas B.C."/>
            <person name="Singh A."/>
            <person name="Wilkins M.J."/>
            <person name="Karaoz U."/>
            <person name="Brodie E.L."/>
            <person name="Williams K.H."/>
            <person name="Hubbard S.S."/>
            <person name="Banfield J.F."/>
        </authorList>
    </citation>
    <scope>NUCLEOTIDE SEQUENCE [LARGE SCALE GENOMIC DNA]</scope>
</reference>
<dbReference type="InterPro" id="IPR003356">
    <property type="entry name" value="DNA_methylase_A-5"/>
</dbReference>
<evidence type="ECO:0000256" key="5">
    <source>
        <dbReference type="ARBA" id="ARBA00022691"/>
    </source>
</evidence>
<dbReference type="EMBL" id="MEVT01000019">
    <property type="protein sequence ID" value="OGC62393.1"/>
    <property type="molecule type" value="Genomic_DNA"/>
</dbReference>
<dbReference type="SUPFAM" id="SSF116734">
    <property type="entry name" value="DNA methylase specificity domain"/>
    <property type="match status" value="1"/>
</dbReference>
<name>A0A1F4W022_UNCKA</name>
<comment type="similarity">
    <text evidence="1">Belongs to the type-I restriction system S methylase family.</text>
</comment>
<evidence type="ECO:0000313" key="12">
    <source>
        <dbReference type="Proteomes" id="UP000176614"/>
    </source>
</evidence>
<dbReference type="Pfam" id="PF01420">
    <property type="entry name" value="Methylase_S"/>
    <property type="match status" value="1"/>
</dbReference>
<evidence type="ECO:0000259" key="10">
    <source>
        <dbReference type="Pfam" id="PF02384"/>
    </source>
</evidence>
<comment type="catalytic activity">
    <reaction evidence="8">
        <text>a 2'-deoxyadenosine in DNA + S-adenosyl-L-methionine = an N(6)-methyl-2'-deoxyadenosine in DNA + S-adenosyl-L-homocysteine + H(+)</text>
        <dbReference type="Rhea" id="RHEA:15197"/>
        <dbReference type="Rhea" id="RHEA-COMP:12418"/>
        <dbReference type="Rhea" id="RHEA-COMP:12419"/>
        <dbReference type="ChEBI" id="CHEBI:15378"/>
        <dbReference type="ChEBI" id="CHEBI:57856"/>
        <dbReference type="ChEBI" id="CHEBI:59789"/>
        <dbReference type="ChEBI" id="CHEBI:90615"/>
        <dbReference type="ChEBI" id="CHEBI:90616"/>
        <dbReference type="EC" id="2.1.1.72"/>
    </reaction>
</comment>
<comment type="caution">
    <text evidence="11">The sequence shown here is derived from an EMBL/GenBank/DDBJ whole genome shotgun (WGS) entry which is preliminary data.</text>
</comment>
<organism evidence="11 12">
    <name type="scientific">candidate division WWE3 bacterium RIFOXYA2_FULL_46_9</name>
    <dbReference type="NCBI Taxonomy" id="1802636"/>
    <lineage>
        <taxon>Bacteria</taxon>
        <taxon>Katanobacteria</taxon>
    </lineage>
</organism>
<dbReference type="Proteomes" id="UP000176614">
    <property type="component" value="Unassembled WGS sequence"/>
</dbReference>
<keyword evidence="7" id="KW-0238">DNA-binding</keyword>
<feature type="domain" description="Type I restriction modification DNA specificity" evidence="9">
    <location>
        <begin position="636"/>
        <end position="784"/>
    </location>
</feature>
<dbReference type="InterPro" id="IPR051537">
    <property type="entry name" value="DNA_Adenine_Mtase"/>
</dbReference>
<keyword evidence="5" id="KW-0949">S-adenosyl-L-methionine</keyword>
<evidence type="ECO:0000256" key="1">
    <source>
        <dbReference type="ARBA" id="ARBA00010923"/>
    </source>
</evidence>
<dbReference type="EC" id="2.1.1.72" evidence="2"/>
<sequence length="790" mass="91053">MPNEKKTENLSRKLLTKVGIFDNTNFIVEEQKSDNPIIQKLLKNASKSGTGLGKPEFIIRKKDDNDFLIIIECKADTKYHESKNRNLYRDYAVDGALLYGSYLSKEFNVVAVGISGENKEDAKISTFLYIKKSPRYVDLLDENNKKIQKILTWERYIDRAKFDPVLAKSRHSDLMRFSRELHDYMRDYAKVTEAQKPLLVSGVLLALMDRGFEVAYKKYEGEELAAETFNSVKKIIEKAELGDTHETKKKAVINAFSFIAHHPELQKIDTKKNESPLLHIIRDLHIHVNPFTKDHYDFDIIGNFYGEFIRYTGGDGKGLGIVLTPKHITDLFAELAKLDKNSVVLDICAGTGGFLISAMKKMTEKVSAEEKKRILSNSLIGIEQEPQMFALAVSNMILRGDGKTNLYQGSCFDDDLFNKIKGKANAGFMNPPYSQKGDNLHEWDFIIRMLDGLSKNATGITIVPMSVAIDTKHPLREKLLSEHRLEAVMSMPDDLFYPVGTVTCIMVFTAHTPHDSDKHHESWFGYWKNDGFRKDKKEGRIATNKWIDIKEKWLVAFSNKKELAGFSVRKKVTKDDEWCAEAYLETDFSNINESEFIQNTIKVASFLFKNGKSEMVEFLLKNKDSNKKRPPLNTHDWKLFNLGKLFNFEKGERLTKLDRVEGDTPLITAGENNNGIAEYISLEEFKDKKNIFENKITIDMFFNVFYHDYKYFSDDNIHTLLPIDFELTKYNSLFLVTVLSKLKYKYAYGRQVRLMRLPFEKIRLPSDKNGNPDWKFMEDYIKSLSFTSNV</sequence>
<evidence type="ECO:0000256" key="6">
    <source>
        <dbReference type="ARBA" id="ARBA00022747"/>
    </source>
</evidence>
<dbReference type="GO" id="GO:0032259">
    <property type="term" value="P:methylation"/>
    <property type="evidence" value="ECO:0007669"/>
    <property type="project" value="UniProtKB-KW"/>
</dbReference>
<feature type="domain" description="DNA methylase adenine-specific" evidence="10">
    <location>
        <begin position="299"/>
        <end position="568"/>
    </location>
</feature>
<evidence type="ECO:0000313" key="11">
    <source>
        <dbReference type="EMBL" id="OGC62393.1"/>
    </source>
</evidence>
<dbReference type="InterPro" id="IPR029063">
    <property type="entry name" value="SAM-dependent_MTases_sf"/>
</dbReference>
<dbReference type="GO" id="GO:0008170">
    <property type="term" value="F:N-methyltransferase activity"/>
    <property type="evidence" value="ECO:0007669"/>
    <property type="project" value="InterPro"/>
</dbReference>
<dbReference type="InterPro" id="IPR044946">
    <property type="entry name" value="Restrct_endonuc_typeI_TRD_sf"/>
</dbReference>
<evidence type="ECO:0000256" key="3">
    <source>
        <dbReference type="ARBA" id="ARBA00022603"/>
    </source>
</evidence>
<dbReference type="GO" id="GO:0003677">
    <property type="term" value="F:DNA binding"/>
    <property type="evidence" value="ECO:0007669"/>
    <property type="project" value="UniProtKB-KW"/>
</dbReference>
<dbReference type="Pfam" id="PF02384">
    <property type="entry name" value="N6_Mtase"/>
    <property type="match status" value="1"/>
</dbReference>
<evidence type="ECO:0000256" key="2">
    <source>
        <dbReference type="ARBA" id="ARBA00011900"/>
    </source>
</evidence>
<dbReference type="SUPFAM" id="SSF53335">
    <property type="entry name" value="S-adenosyl-L-methionine-dependent methyltransferases"/>
    <property type="match status" value="1"/>
</dbReference>
<proteinExistence type="inferred from homology"/>
<keyword evidence="3" id="KW-0489">Methyltransferase</keyword>
<dbReference type="PANTHER" id="PTHR42933:SF3">
    <property type="entry name" value="TYPE I RESTRICTION ENZYME MJAVIII METHYLASE SUBUNIT"/>
    <property type="match status" value="1"/>
</dbReference>
<dbReference type="CDD" id="cd02440">
    <property type="entry name" value="AdoMet_MTases"/>
    <property type="match status" value="1"/>
</dbReference>
<dbReference type="PRINTS" id="PR00507">
    <property type="entry name" value="N12N6MTFRASE"/>
</dbReference>
<dbReference type="PANTHER" id="PTHR42933">
    <property type="entry name" value="SLR6095 PROTEIN"/>
    <property type="match status" value="1"/>
</dbReference>
<gene>
    <name evidence="11" type="ORF">A2264_01955</name>
</gene>
<keyword evidence="6" id="KW-0680">Restriction system</keyword>
<keyword evidence="4" id="KW-0808">Transferase</keyword>
<dbReference type="Gene3D" id="3.40.50.150">
    <property type="entry name" value="Vaccinia Virus protein VP39"/>
    <property type="match status" value="1"/>
</dbReference>
<protein>
    <recommendedName>
        <fullName evidence="2">site-specific DNA-methyltransferase (adenine-specific)</fullName>
        <ecNumber evidence="2">2.1.1.72</ecNumber>
    </recommendedName>
</protein>
<evidence type="ECO:0000256" key="4">
    <source>
        <dbReference type="ARBA" id="ARBA00022679"/>
    </source>
</evidence>
<accession>A0A1F4W022</accession>
<dbReference type="Gene3D" id="3.90.220.20">
    <property type="entry name" value="DNA methylase specificity domains"/>
    <property type="match status" value="1"/>
</dbReference>
<evidence type="ECO:0000256" key="7">
    <source>
        <dbReference type="ARBA" id="ARBA00023125"/>
    </source>
</evidence>
<evidence type="ECO:0000259" key="9">
    <source>
        <dbReference type="Pfam" id="PF01420"/>
    </source>
</evidence>
<dbReference type="InterPro" id="IPR000055">
    <property type="entry name" value="Restrct_endonuc_typeI_TRD"/>
</dbReference>
<dbReference type="GO" id="GO:0009307">
    <property type="term" value="P:DNA restriction-modification system"/>
    <property type="evidence" value="ECO:0007669"/>
    <property type="project" value="UniProtKB-KW"/>
</dbReference>